<keyword evidence="3" id="KW-1003">Cell membrane</keyword>
<comment type="similarity">
    <text evidence="7">Belongs to the binding-protein-dependent transport system permease family.</text>
</comment>
<evidence type="ECO:0000313" key="10">
    <source>
        <dbReference type="EMBL" id="OPC83895.1"/>
    </source>
</evidence>
<accession>A0A1T3P4M5</accession>
<proteinExistence type="inferred from homology"/>
<keyword evidence="5 7" id="KW-1133">Transmembrane helix</keyword>
<feature type="transmembrane region" description="Helical" evidence="7">
    <location>
        <begin position="134"/>
        <end position="154"/>
    </location>
</feature>
<dbReference type="InterPro" id="IPR035906">
    <property type="entry name" value="MetI-like_sf"/>
</dbReference>
<evidence type="ECO:0000256" key="4">
    <source>
        <dbReference type="ARBA" id="ARBA00022692"/>
    </source>
</evidence>
<gene>
    <name evidence="10" type="ORF">B4N89_25805</name>
</gene>
<dbReference type="PANTHER" id="PTHR30151:SF38">
    <property type="entry name" value="ALIPHATIC SULFONATES TRANSPORT PERMEASE PROTEIN SSUC-RELATED"/>
    <property type="match status" value="1"/>
</dbReference>
<feature type="compositionally biased region" description="Basic and acidic residues" evidence="8">
    <location>
        <begin position="14"/>
        <end position="23"/>
    </location>
</feature>
<keyword evidence="2 7" id="KW-0813">Transport</keyword>
<feature type="transmembrane region" description="Helical" evidence="7">
    <location>
        <begin position="160"/>
        <end position="179"/>
    </location>
</feature>
<dbReference type="InterPro" id="IPR000515">
    <property type="entry name" value="MetI-like"/>
</dbReference>
<reference evidence="10 11" key="1">
    <citation type="submission" date="2017-03" db="EMBL/GenBank/DDBJ databases">
        <title>Draft genome sequence of Streptomyces scabrisporus NF3, endophyte isolated from Amphipterygium adstringens.</title>
        <authorList>
            <person name="Vazquez M."/>
            <person name="Ceapa C.D."/>
            <person name="Rodriguez Luna D."/>
            <person name="Sanchez Esquivel S."/>
        </authorList>
    </citation>
    <scope>NUCLEOTIDE SEQUENCE [LARGE SCALE GENOMIC DNA]</scope>
    <source>
        <strain evidence="10 11">NF3</strain>
    </source>
</reference>
<evidence type="ECO:0000259" key="9">
    <source>
        <dbReference type="PROSITE" id="PS50928"/>
    </source>
</evidence>
<dbReference type="Gene3D" id="1.10.3720.10">
    <property type="entry name" value="MetI-like"/>
    <property type="match status" value="1"/>
</dbReference>
<dbReference type="RefSeq" id="WP_078978190.1">
    <property type="nucleotide sequence ID" value="NZ_MWQN01000001.1"/>
</dbReference>
<comment type="subcellular location">
    <subcellularLocation>
        <location evidence="1 7">Cell membrane</location>
        <topology evidence="1 7">Multi-pass membrane protein</topology>
    </subcellularLocation>
</comment>
<dbReference type="EMBL" id="MWQN01000001">
    <property type="protein sequence ID" value="OPC83895.1"/>
    <property type="molecule type" value="Genomic_DNA"/>
</dbReference>
<evidence type="ECO:0000256" key="8">
    <source>
        <dbReference type="SAM" id="MobiDB-lite"/>
    </source>
</evidence>
<feature type="transmembrane region" description="Helical" evidence="7">
    <location>
        <begin position="255"/>
        <end position="277"/>
    </location>
</feature>
<feature type="region of interest" description="Disordered" evidence="8">
    <location>
        <begin position="1"/>
        <end position="29"/>
    </location>
</feature>
<dbReference type="AlphaFoldDB" id="A0A1T3P4M5"/>
<dbReference type="GO" id="GO:0005886">
    <property type="term" value="C:plasma membrane"/>
    <property type="evidence" value="ECO:0007669"/>
    <property type="project" value="UniProtKB-SubCell"/>
</dbReference>
<keyword evidence="4 7" id="KW-0812">Transmembrane</keyword>
<feature type="domain" description="ABC transmembrane type-1" evidence="9">
    <location>
        <begin position="94"/>
        <end position="274"/>
    </location>
</feature>
<evidence type="ECO:0000256" key="6">
    <source>
        <dbReference type="ARBA" id="ARBA00023136"/>
    </source>
</evidence>
<dbReference type="eggNOG" id="COG0600">
    <property type="taxonomic scope" value="Bacteria"/>
</dbReference>
<dbReference type="STRING" id="159449.B4N89_25805"/>
<comment type="caution">
    <text evidence="10">The sequence shown here is derived from an EMBL/GenBank/DDBJ whole genome shotgun (WGS) entry which is preliminary data.</text>
</comment>
<evidence type="ECO:0000256" key="3">
    <source>
        <dbReference type="ARBA" id="ARBA00022475"/>
    </source>
</evidence>
<dbReference type="GO" id="GO:0042918">
    <property type="term" value="P:alkanesulfonate transmembrane transport"/>
    <property type="evidence" value="ECO:0007669"/>
    <property type="project" value="UniProtKB-ARBA"/>
</dbReference>
<organism evidence="10 11">
    <name type="scientific">Embleya scabrispora</name>
    <dbReference type="NCBI Taxonomy" id="159449"/>
    <lineage>
        <taxon>Bacteria</taxon>
        <taxon>Bacillati</taxon>
        <taxon>Actinomycetota</taxon>
        <taxon>Actinomycetes</taxon>
        <taxon>Kitasatosporales</taxon>
        <taxon>Streptomycetaceae</taxon>
        <taxon>Embleya</taxon>
    </lineage>
</organism>
<feature type="transmembrane region" description="Helical" evidence="7">
    <location>
        <begin position="101"/>
        <end position="122"/>
    </location>
</feature>
<dbReference type="OrthoDB" id="9796361at2"/>
<evidence type="ECO:0000256" key="1">
    <source>
        <dbReference type="ARBA" id="ARBA00004651"/>
    </source>
</evidence>
<keyword evidence="11" id="KW-1185">Reference proteome</keyword>
<name>A0A1T3P4M5_9ACTN</name>
<dbReference type="CDD" id="cd06261">
    <property type="entry name" value="TM_PBP2"/>
    <property type="match status" value="1"/>
</dbReference>
<dbReference type="Proteomes" id="UP000190037">
    <property type="component" value="Unassembled WGS sequence"/>
</dbReference>
<dbReference type="PROSITE" id="PS50928">
    <property type="entry name" value="ABC_TM1"/>
    <property type="match status" value="1"/>
</dbReference>
<dbReference type="Pfam" id="PF00528">
    <property type="entry name" value="BPD_transp_1"/>
    <property type="match status" value="1"/>
</dbReference>
<feature type="transmembrane region" description="Helical" evidence="7">
    <location>
        <begin position="223"/>
        <end position="243"/>
    </location>
</feature>
<evidence type="ECO:0000313" key="11">
    <source>
        <dbReference type="Proteomes" id="UP000190037"/>
    </source>
</evidence>
<protein>
    <submittedName>
        <fullName evidence="10">ABC transporter permease</fullName>
    </submittedName>
</protein>
<dbReference type="SUPFAM" id="SSF161098">
    <property type="entry name" value="MetI-like"/>
    <property type="match status" value="1"/>
</dbReference>
<sequence>MSAPTVTEAQPRAIEAESPEREYPGLVTPRPRIPRPRPRFLSPALRAIGPLALIGGWAWASHSGALSPDLLGSPADVVRAAREMWDNGQLPDALRVSLGRAGLGLVFGLTIGLALGVLTGFSRLGEELLDSSVQLLRTVPFLALVPLFMVWFGIGESARVILIAVATAFPMYVSASGGVRNVDRKLVEAMRSFGVGRLALVREVVLPGALPALLSGLRLSMTLSVIALIAAEEINSTAGIGYLMSQAQSFSRTDILTVCILVYAILGLLADVIVRILERVLMPWRGQGQGAGR</sequence>
<evidence type="ECO:0000256" key="2">
    <source>
        <dbReference type="ARBA" id="ARBA00022448"/>
    </source>
</evidence>
<evidence type="ECO:0000256" key="5">
    <source>
        <dbReference type="ARBA" id="ARBA00022989"/>
    </source>
</evidence>
<evidence type="ECO:0000256" key="7">
    <source>
        <dbReference type="RuleBase" id="RU363032"/>
    </source>
</evidence>
<keyword evidence="6 7" id="KW-0472">Membrane</keyword>
<dbReference type="PANTHER" id="PTHR30151">
    <property type="entry name" value="ALKANE SULFONATE ABC TRANSPORTER-RELATED, MEMBRANE SUBUNIT"/>
    <property type="match status" value="1"/>
</dbReference>
<dbReference type="FunFam" id="1.10.3720.10:FF:000003">
    <property type="entry name" value="Aliphatic sulfonate ABC transporter permease"/>
    <property type="match status" value="1"/>
</dbReference>